<organism evidence="1 2">
    <name type="scientific">Listeria riparia FSL S10-1204</name>
    <dbReference type="NCBI Taxonomy" id="1265816"/>
    <lineage>
        <taxon>Bacteria</taxon>
        <taxon>Bacillati</taxon>
        <taxon>Bacillota</taxon>
        <taxon>Bacilli</taxon>
        <taxon>Bacillales</taxon>
        <taxon>Listeriaceae</taxon>
        <taxon>Listeria</taxon>
    </lineage>
</organism>
<dbReference type="AlphaFoldDB" id="W7DH49"/>
<evidence type="ECO:0000313" key="1">
    <source>
        <dbReference type="EMBL" id="EUJ46801.1"/>
    </source>
</evidence>
<name>W7DH49_9LIST</name>
<gene>
    <name evidence="1" type="ORF">PRIP_00684</name>
</gene>
<dbReference type="EMBL" id="AODL01000002">
    <property type="protein sequence ID" value="EUJ46801.1"/>
    <property type="molecule type" value="Genomic_DNA"/>
</dbReference>
<protein>
    <submittedName>
        <fullName evidence="1">Uncharacterized protein</fullName>
    </submittedName>
</protein>
<proteinExistence type="predicted"/>
<comment type="caution">
    <text evidence="1">The sequence shown here is derived from an EMBL/GenBank/DDBJ whole genome shotgun (WGS) entry which is preliminary data.</text>
</comment>
<keyword evidence="2" id="KW-1185">Reference proteome</keyword>
<dbReference type="Proteomes" id="UP000019248">
    <property type="component" value="Unassembled WGS sequence"/>
</dbReference>
<sequence>MVFGKADTIICRPPVVQNNGGIDRFLLSVGMKGFEPFFEDLIVRLESGNLEFVYRSTDLGV</sequence>
<evidence type="ECO:0000313" key="2">
    <source>
        <dbReference type="Proteomes" id="UP000019248"/>
    </source>
</evidence>
<accession>W7DH49</accession>
<reference evidence="1 2" key="1">
    <citation type="journal article" date="2014" name="Int. J. Syst. Evol. Microbiol.">
        <title>Listeria floridensis sp. nov., Listeria aquatica sp. nov., Listeria cornellensis sp. nov., Listeria riparia sp. nov. and Listeria grandensis sp. nov., from agricultural and natural environments.</title>
        <authorList>
            <person name="den Bakker H.C."/>
            <person name="Warchocki S."/>
            <person name="Wright E.M."/>
            <person name="Allred A.F."/>
            <person name="Ahlstrom C."/>
            <person name="Manuel C.S."/>
            <person name="Stasiewicz M.J."/>
            <person name="Burrell A."/>
            <person name="Roof S."/>
            <person name="Strawn L."/>
            <person name="Fortes E.D."/>
            <person name="Nightingale K.K."/>
            <person name="Kephart D."/>
            <person name="Wiedmann M."/>
        </authorList>
    </citation>
    <scope>NUCLEOTIDE SEQUENCE [LARGE SCALE GENOMIC DNA]</scope>
    <source>
        <strain evidence="1 2">FSL S10-1204</strain>
    </source>
</reference>